<protein>
    <recommendedName>
        <fullName evidence="5">CxC6 like cysteine cluster associated with KDZ domain-containing protein</fullName>
    </recommendedName>
</protein>
<gene>
    <name evidence="3" type="ORF">CPB83DRAFT_911574</name>
</gene>
<dbReference type="AlphaFoldDB" id="A0A9P6JI35"/>
<evidence type="ECO:0008006" key="5">
    <source>
        <dbReference type="Google" id="ProtNLM"/>
    </source>
</evidence>
<dbReference type="OrthoDB" id="2501483at2759"/>
<dbReference type="Proteomes" id="UP000807306">
    <property type="component" value="Unassembled WGS sequence"/>
</dbReference>
<reference evidence="3" key="1">
    <citation type="submission" date="2020-11" db="EMBL/GenBank/DDBJ databases">
        <authorList>
            <consortium name="DOE Joint Genome Institute"/>
            <person name="Ahrendt S."/>
            <person name="Riley R."/>
            <person name="Andreopoulos W."/>
            <person name="Labutti K."/>
            <person name="Pangilinan J."/>
            <person name="Ruiz-Duenas F.J."/>
            <person name="Barrasa J.M."/>
            <person name="Sanchez-Garcia M."/>
            <person name="Camarero S."/>
            <person name="Miyauchi S."/>
            <person name="Serrano A."/>
            <person name="Linde D."/>
            <person name="Babiker R."/>
            <person name="Drula E."/>
            <person name="Ayuso-Fernandez I."/>
            <person name="Pacheco R."/>
            <person name="Padilla G."/>
            <person name="Ferreira P."/>
            <person name="Barriuso J."/>
            <person name="Kellner H."/>
            <person name="Castanera R."/>
            <person name="Alfaro M."/>
            <person name="Ramirez L."/>
            <person name="Pisabarro A.G."/>
            <person name="Kuo A."/>
            <person name="Tritt A."/>
            <person name="Lipzen A."/>
            <person name="He G."/>
            <person name="Yan M."/>
            <person name="Ng V."/>
            <person name="Cullen D."/>
            <person name="Martin F."/>
            <person name="Rosso M.-N."/>
            <person name="Henrissat B."/>
            <person name="Hibbett D."/>
            <person name="Martinez A.T."/>
            <person name="Grigoriev I.V."/>
        </authorList>
    </citation>
    <scope>NUCLEOTIDE SEQUENCE</scope>
    <source>
        <strain evidence="3">CBS 506.95</strain>
    </source>
</reference>
<feature type="domain" description="CxC6 like cysteine cluster associated with KDZ" evidence="2">
    <location>
        <begin position="346"/>
        <end position="410"/>
    </location>
</feature>
<name>A0A9P6JI35_9AGAR</name>
<evidence type="ECO:0000313" key="3">
    <source>
        <dbReference type="EMBL" id="KAF9522001.1"/>
    </source>
</evidence>
<feature type="domain" description="CxC5 like cysteine cluster associated with KDZ" evidence="1">
    <location>
        <begin position="118"/>
        <end position="244"/>
    </location>
</feature>
<evidence type="ECO:0000259" key="1">
    <source>
        <dbReference type="Pfam" id="PF18718"/>
    </source>
</evidence>
<dbReference type="InterPro" id="IPR040898">
    <property type="entry name" value="CxC6"/>
</dbReference>
<dbReference type="Pfam" id="PF18718">
    <property type="entry name" value="CxC5"/>
    <property type="match status" value="1"/>
</dbReference>
<dbReference type="EMBL" id="MU157967">
    <property type="protein sequence ID" value="KAF9522001.1"/>
    <property type="molecule type" value="Genomic_DNA"/>
</dbReference>
<dbReference type="Pfam" id="PF18721">
    <property type="entry name" value="CxC6"/>
    <property type="match status" value="1"/>
</dbReference>
<comment type="caution">
    <text evidence="3">The sequence shown here is derived from an EMBL/GenBank/DDBJ whole genome shotgun (WGS) entry which is preliminary data.</text>
</comment>
<dbReference type="InterPro" id="IPR041539">
    <property type="entry name" value="CxC5"/>
</dbReference>
<accession>A0A9P6JI35</accession>
<sequence length="668" mass="76683">MDIDLLSLFSTLQSEPELFSIFDYRTLQEYFDFVNLLRAKISAARPSYQSGPPATLPTNVHEFLKRRFGMSDSMGKLAWETLGNFAWRCPFQSDEEHHAAICKHAKAFLIHGLPLDIGVYDLEPPTRVCIDPRCADQLRASTHILRERELVEPLTHKITIFTKSLGPLPSFSTSRYCRKCNTRYYHNFYVHSNAEMRTYYPNLPRFVQASQRFFLESDLCEFFATEMVMSWTSATNCARIYNASMQNLELIPHLPVDWPTGFELSVEFVWDAFFLYGLMLDHVEEKSVLELPHQAESQAKRLQAALRVRNQRLAGVGQEAWNHACDRCCHIEQREDGEFYQIRSTISDGISSGRPCCAVHDCKQPLESVKHHFCPPHCDKSKHCAVVHCDKKAEPGFRTCLLSDHRKCEESYLEQGKAMFQLKKRLERLKVSQTHDSVAVAPNAIADEQPEALEGVGDADDEVLVDEDGVCEGKPETGNRKVKARFGRRRTHNEQLCVGSCGVILGRATFYGSEAVNGVRTFWKKLFPTKASLPSILWFDNNCQLVSMLRTDRDTYFDGCALPVDVFHFKSKHKERDVNCGKNCNPYLWPQLRTADGKSWRFNSSAAEQTNVWFGGFQSIVREMQADRYDFFLDEMIKRRNRILIKELEKKGCAPYSIPREVLLCPDQ</sequence>
<proteinExistence type="predicted"/>
<evidence type="ECO:0000313" key="4">
    <source>
        <dbReference type="Proteomes" id="UP000807306"/>
    </source>
</evidence>
<evidence type="ECO:0000259" key="2">
    <source>
        <dbReference type="Pfam" id="PF18721"/>
    </source>
</evidence>
<organism evidence="3 4">
    <name type="scientific">Crepidotus variabilis</name>
    <dbReference type="NCBI Taxonomy" id="179855"/>
    <lineage>
        <taxon>Eukaryota</taxon>
        <taxon>Fungi</taxon>
        <taxon>Dikarya</taxon>
        <taxon>Basidiomycota</taxon>
        <taxon>Agaricomycotina</taxon>
        <taxon>Agaricomycetes</taxon>
        <taxon>Agaricomycetidae</taxon>
        <taxon>Agaricales</taxon>
        <taxon>Agaricineae</taxon>
        <taxon>Crepidotaceae</taxon>
        <taxon>Crepidotus</taxon>
    </lineage>
</organism>
<keyword evidence="4" id="KW-1185">Reference proteome</keyword>